<accession>A0A0C2JQ78</accession>
<keyword evidence="2" id="KW-1185">Reference proteome</keyword>
<dbReference type="Proteomes" id="UP000031668">
    <property type="component" value="Unassembled WGS sequence"/>
</dbReference>
<dbReference type="EMBL" id="JWZT01001726">
    <property type="protein sequence ID" value="KII71528.1"/>
    <property type="molecule type" value="Genomic_DNA"/>
</dbReference>
<proteinExistence type="predicted"/>
<reference evidence="1 2" key="1">
    <citation type="journal article" date="2014" name="Genome Biol. Evol.">
        <title>The genome of the myxosporean Thelohanellus kitauei shows adaptations to nutrient acquisition within its fish host.</title>
        <authorList>
            <person name="Yang Y."/>
            <person name="Xiong J."/>
            <person name="Zhou Z."/>
            <person name="Huo F."/>
            <person name="Miao W."/>
            <person name="Ran C."/>
            <person name="Liu Y."/>
            <person name="Zhang J."/>
            <person name="Feng J."/>
            <person name="Wang M."/>
            <person name="Wang M."/>
            <person name="Wang L."/>
            <person name="Yao B."/>
        </authorList>
    </citation>
    <scope>NUCLEOTIDE SEQUENCE [LARGE SCALE GENOMIC DNA]</scope>
    <source>
        <strain evidence="1">Wuqing</strain>
    </source>
</reference>
<dbReference type="AlphaFoldDB" id="A0A0C2JQ78"/>
<organism evidence="1 2">
    <name type="scientific">Thelohanellus kitauei</name>
    <name type="common">Myxosporean</name>
    <dbReference type="NCBI Taxonomy" id="669202"/>
    <lineage>
        <taxon>Eukaryota</taxon>
        <taxon>Metazoa</taxon>
        <taxon>Cnidaria</taxon>
        <taxon>Myxozoa</taxon>
        <taxon>Myxosporea</taxon>
        <taxon>Bivalvulida</taxon>
        <taxon>Platysporina</taxon>
        <taxon>Myxobolidae</taxon>
        <taxon>Thelohanellus</taxon>
    </lineage>
</organism>
<sequence length="141" mass="16024">MGLDDKVKLSYANACKELKARFQCDRYTAKSELESCKQKLNEPFDSLAFRIKKLVNQIHPEFSAQNRHKLSFDKFIDAITKDLAREVIKDSAVVSIDDAIKKCNHLKSLDSAYACDIQTVSSELTVKEDLNSMLEKKLGHL</sequence>
<comment type="caution">
    <text evidence="1">The sequence shown here is derived from an EMBL/GenBank/DDBJ whole genome shotgun (WGS) entry which is preliminary data.</text>
</comment>
<name>A0A0C2JQ78_THEKT</name>
<evidence type="ECO:0000313" key="2">
    <source>
        <dbReference type="Proteomes" id="UP000031668"/>
    </source>
</evidence>
<protein>
    <submittedName>
        <fullName evidence="1">Uncharacterized protein</fullName>
    </submittedName>
</protein>
<gene>
    <name evidence="1" type="ORF">RF11_02978</name>
</gene>
<evidence type="ECO:0000313" key="1">
    <source>
        <dbReference type="EMBL" id="KII71528.1"/>
    </source>
</evidence>